<dbReference type="PANTHER" id="PTHR43346:SF1">
    <property type="entry name" value="QUERCETIN 2,3-DIOXYGENASE-RELATED"/>
    <property type="match status" value="1"/>
</dbReference>
<dbReference type="EMBL" id="JAAIWM010000009">
    <property type="protein sequence ID" value="NEY73793.1"/>
    <property type="molecule type" value="Genomic_DNA"/>
</dbReference>
<evidence type="ECO:0000313" key="2">
    <source>
        <dbReference type="EMBL" id="NEY73793.1"/>
    </source>
</evidence>
<dbReference type="Gene3D" id="2.60.120.10">
    <property type="entry name" value="Jelly Rolls"/>
    <property type="match status" value="1"/>
</dbReference>
<dbReference type="Pfam" id="PF07883">
    <property type="entry name" value="Cupin_2"/>
    <property type="match status" value="1"/>
</dbReference>
<dbReference type="InterPro" id="IPR013096">
    <property type="entry name" value="Cupin_2"/>
</dbReference>
<feature type="domain" description="Cupin type-2" evidence="1">
    <location>
        <begin position="100"/>
        <end position="175"/>
    </location>
</feature>
<name>A0A6M0QBR6_9BACI</name>
<comment type="caution">
    <text evidence="2">The sequence shown here is derived from an EMBL/GenBank/DDBJ whole genome shotgun (WGS) entry which is preliminary data.</text>
</comment>
<dbReference type="CDD" id="cd02223">
    <property type="entry name" value="cupin_Bh2720-like"/>
    <property type="match status" value="1"/>
</dbReference>
<reference evidence="2 3" key="1">
    <citation type="submission" date="2020-02" db="EMBL/GenBank/DDBJ databases">
        <title>Bacillus aquiflavi sp. nov., isolated from yellow water of strong flavor Chinese baijiu in Yibin region of China.</title>
        <authorList>
            <person name="Xie J."/>
        </authorList>
    </citation>
    <scope>NUCLEOTIDE SEQUENCE [LARGE SCALE GENOMIC DNA]</scope>
    <source>
        <strain evidence="2 3">SA4</strain>
    </source>
</reference>
<dbReference type="PANTHER" id="PTHR43346">
    <property type="entry name" value="LIGAND BINDING DOMAIN PROTEIN, PUTATIVE (AFU_ORTHOLOGUE AFUA_6G14370)-RELATED"/>
    <property type="match status" value="1"/>
</dbReference>
<evidence type="ECO:0000259" key="1">
    <source>
        <dbReference type="Pfam" id="PF07883"/>
    </source>
</evidence>
<gene>
    <name evidence="2" type="ORF">G4D63_18925</name>
</gene>
<dbReference type="Proteomes" id="UP000481043">
    <property type="component" value="Unassembled WGS sequence"/>
</dbReference>
<dbReference type="AlphaFoldDB" id="A0A6M0QBR6"/>
<evidence type="ECO:0000313" key="3">
    <source>
        <dbReference type="Proteomes" id="UP000481043"/>
    </source>
</evidence>
<protein>
    <submittedName>
        <fullName evidence="2">Cupin domain-containing protein</fullName>
    </submittedName>
</protein>
<dbReference type="SUPFAM" id="SSF51182">
    <property type="entry name" value="RmlC-like cupins"/>
    <property type="match status" value="1"/>
</dbReference>
<accession>A0A6M0QBR6</accession>
<sequence length="200" mass="23671">MEENDLYRNSYGEHQWHHPMPNNWHNNNFSYENWGYTNRNLNHWNSYNWSYNNWNPYYYRNSGLNDYGQQPFVVDMEEVTKKNKNFRTALWTGKHLQLTLMSINVGESIGLESHPNLDQFIRIEQGQGLVQMGDQKDRLDFQQNAYEDYAIFIPAGKWHNLTNTGNKPIKLYSIYAPPEHPFGTVHETKAIAMAAENHNQ</sequence>
<dbReference type="InterPro" id="IPR052538">
    <property type="entry name" value="Flavonoid_dioxygenase-like"/>
</dbReference>
<dbReference type="InterPro" id="IPR011051">
    <property type="entry name" value="RmlC_Cupin_sf"/>
</dbReference>
<dbReference type="InterPro" id="IPR014710">
    <property type="entry name" value="RmlC-like_jellyroll"/>
</dbReference>
<organism evidence="2 3">
    <name type="scientific">Bacillus mesophilus</name>
    <dbReference type="NCBI Taxonomy" id="1808955"/>
    <lineage>
        <taxon>Bacteria</taxon>
        <taxon>Bacillati</taxon>
        <taxon>Bacillota</taxon>
        <taxon>Bacilli</taxon>
        <taxon>Bacillales</taxon>
        <taxon>Bacillaceae</taxon>
        <taxon>Bacillus</taxon>
    </lineage>
</organism>
<proteinExistence type="predicted"/>
<keyword evidence="3" id="KW-1185">Reference proteome</keyword>